<dbReference type="AlphaFoldDB" id="A0ABD2FIX4"/>
<evidence type="ECO:0000313" key="4">
    <source>
        <dbReference type="Proteomes" id="UP001619887"/>
    </source>
</evidence>
<feature type="signal peptide" evidence="1">
    <location>
        <begin position="1"/>
        <end position="22"/>
    </location>
</feature>
<protein>
    <recommendedName>
        <fullName evidence="2">Immunoglobulin V-set domain-containing protein</fullName>
    </recommendedName>
</protein>
<sequence>MASFTWTLFFVGLCLKVTQTEASSWTIKVPSSIKGLPGSCVVIPCSFTYPDPGKKVTEFIGMWSEASHQLIYHPEKSKIMQQYRNRTELLGDVRQNICTLKIDPLQQSDQGPFHFRIEMTDFEKFSYKDNAVSITMINKYY</sequence>
<dbReference type="Proteomes" id="UP001619887">
    <property type="component" value="Unassembled WGS sequence"/>
</dbReference>
<dbReference type="InterPro" id="IPR036179">
    <property type="entry name" value="Ig-like_dom_sf"/>
</dbReference>
<evidence type="ECO:0000256" key="1">
    <source>
        <dbReference type="SAM" id="SignalP"/>
    </source>
</evidence>
<gene>
    <name evidence="3" type="ORF">OYC64_019756</name>
</gene>
<keyword evidence="4" id="KW-1185">Reference proteome</keyword>
<accession>A0ABD2FIX4</accession>
<dbReference type="InterPro" id="IPR013783">
    <property type="entry name" value="Ig-like_fold"/>
</dbReference>
<dbReference type="InterPro" id="IPR013106">
    <property type="entry name" value="Ig_V-set"/>
</dbReference>
<dbReference type="Gene3D" id="2.60.40.10">
    <property type="entry name" value="Immunoglobulins"/>
    <property type="match status" value="1"/>
</dbReference>
<evidence type="ECO:0000313" key="3">
    <source>
        <dbReference type="EMBL" id="KAL3041631.1"/>
    </source>
</evidence>
<dbReference type="EMBL" id="JBIYXZ010002089">
    <property type="protein sequence ID" value="KAL3041631.1"/>
    <property type="molecule type" value="Genomic_DNA"/>
</dbReference>
<dbReference type="PANTHER" id="PTHR46484:SF7">
    <property type="entry name" value="MYELIN-ASSOCIATED GLYCOPROTEIN-LIKE-RELATED"/>
    <property type="match status" value="1"/>
</dbReference>
<dbReference type="PANTHER" id="PTHR46484">
    <property type="entry name" value="SI:CH211-171H4.5-RELATED"/>
    <property type="match status" value="1"/>
</dbReference>
<name>A0ABD2FIX4_PAGBO</name>
<proteinExistence type="predicted"/>
<feature type="domain" description="Immunoglobulin V-set" evidence="2">
    <location>
        <begin position="29"/>
        <end position="121"/>
    </location>
</feature>
<reference evidence="3 4" key="2">
    <citation type="journal article" date="2024" name="G3 (Bethesda)">
        <title>The genome of the cryopelagic Antarctic bald notothen, Trematomus borchgrevinki.</title>
        <authorList>
            <person name="Rayamajhi N."/>
            <person name="Rivera-Colon A.G."/>
            <person name="Minhas B.F."/>
            <person name="Cheng C.C."/>
            <person name="Catchen J.M."/>
        </authorList>
    </citation>
    <scope>NUCLEOTIDE SEQUENCE [LARGE SCALE GENOMIC DNA]</scope>
    <source>
        <strain evidence="3">AGRC-2024</strain>
    </source>
</reference>
<dbReference type="SUPFAM" id="SSF48726">
    <property type="entry name" value="Immunoglobulin"/>
    <property type="match status" value="1"/>
</dbReference>
<comment type="caution">
    <text evidence="3">The sequence shown here is derived from an EMBL/GenBank/DDBJ whole genome shotgun (WGS) entry which is preliminary data.</text>
</comment>
<keyword evidence="1" id="KW-0732">Signal</keyword>
<reference evidence="3 4" key="1">
    <citation type="journal article" date="2022" name="G3 (Bethesda)">
        <title>Evaluating Illumina-, Nanopore-, and PacBio-based genome assembly strategies with the bald notothen, Trematomus borchgrevinki.</title>
        <authorList>
            <person name="Rayamajhi N."/>
            <person name="Cheng C.C."/>
            <person name="Catchen J.M."/>
        </authorList>
    </citation>
    <scope>NUCLEOTIDE SEQUENCE [LARGE SCALE GENOMIC DNA]</scope>
    <source>
        <strain evidence="3">AGRC-2024</strain>
    </source>
</reference>
<evidence type="ECO:0000259" key="2">
    <source>
        <dbReference type="Pfam" id="PF07686"/>
    </source>
</evidence>
<feature type="chain" id="PRO_5044815074" description="Immunoglobulin V-set domain-containing protein" evidence="1">
    <location>
        <begin position="23"/>
        <end position="141"/>
    </location>
</feature>
<dbReference type="Pfam" id="PF07686">
    <property type="entry name" value="V-set"/>
    <property type="match status" value="1"/>
</dbReference>
<organism evidence="3 4">
    <name type="scientific">Pagothenia borchgrevinki</name>
    <name type="common">Bald rockcod</name>
    <name type="synonym">Trematomus borchgrevinki</name>
    <dbReference type="NCBI Taxonomy" id="8213"/>
    <lineage>
        <taxon>Eukaryota</taxon>
        <taxon>Metazoa</taxon>
        <taxon>Chordata</taxon>
        <taxon>Craniata</taxon>
        <taxon>Vertebrata</taxon>
        <taxon>Euteleostomi</taxon>
        <taxon>Actinopterygii</taxon>
        <taxon>Neopterygii</taxon>
        <taxon>Teleostei</taxon>
        <taxon>Neoteleostei</taxon>
        <taxon>Acanthomorphata</taxon>
        <taxon>Eupercaria</taxon>
        <taxon>Perciformes</taxon>
        <taxon>Notothenioidei</taxon>
        <taxon>Nototheniidae</taxon>
        <taxon>Pagothenia</taxon>
    </lineage>
</organism>